<organism evidence="2 3">
    <name type="scientific">Sphaerotilus uruguayifluvii</name>
    <dbReference type="NCBI Taxonomy" id="2735897"/>
    <lineage>
        <taxon>Bacteria</taxon>
        <taxon>Pseudomonadati</taxon>
        <taxon>Pseudomonadota</taxon>
        <taxon>Betaproteobacteria</taxon>
        <taxon>Burkholderiales</taxon>
        <taxon>Sphaerotilaceae</taxon>
        <taxon>Sphaerotilus</taxon>
    </lineage>
</organism>
<dbReference type="InterPro" id="IPR025293">
    <property type="entry name" value="YfiR/HmsC-like"/>
</dbReference>
<evidence type="ECO:0000313" key="3">
    <source>
        <dbReference type="Proteomes" id="UP001516061"/>
    </source>
</evidence>
<accession>A0ABX2FYD6</accession>
<dbReference type="RefSeq" id="WP_173803973.1">
    <property type="nucleotide sequence ID" value="NZ_JABSNM010000002.1"/>
</dbReference>
<evidence type="ECO:0000313" key="2">
    <source>
        <dbReference type="EMBL" id="NRT55038.1"/>
    </source>
</evidence>
<feature type="signal peptide" evidence="1">
    <location>
        <begin position="1"/>
        <end position="35"/>
    </location>
</feature>
<name>A0ABX2FYD6_9BURK</name>
<evidence type="ECO:0000256" key="1">
    <source>
        <dbReference type="SAM" id="SignalP"/>
    </source>
</evidence>
<dbReference type="EMBL" id="JABSNM010000002">
    <property type="protein sequence ID" value="NRT55038.1"/>
    <property type="molecule type" value="Genomic_DNA"/>
</dbReference>
<evidence type="ECO:0008006" key="4">
    <source>
        <dbReference type="Google" id="ProtNLM"/>
    </source>
</evidence>
<sequence>MAATTARQQRPQRRARAGLPLVLACAALLAGAVRADTREQEVRVKAAYVFHAMKYVDWPETRPSLRLCMLGSDDITALLGDLGGKQVRDRALEVATVTLAEVRGCQVLYVARSERRLAEVLQQLRGLSVLTVSDRDGFAQAGGMIGFATEGERIRMEVNLAAAQGSSLRISSKLLELARIVS</sequence>
<feature type="chain" id="PRO_5045697004" description="YfiR family protein" evidence="1">
    <location>
        <begin position="36"/>
        <end position="182"/>
    </location>
</feature>
<dbReference type="Pfam" id="PF13689">
    <property type="entry name" value="DUF4154"/>
    <property type="match status" value="1"/>
</dbReference>
<comment type="caution">
    <text evidence="2">The sequence shown here is derived from an EMBL/GenBank/DDBJ whole genome shotgun (WGS) entry which is preliminary data.</text>
</comment>
<proteinExistence type="predicted"/>
<protein>
    <recommendedName>
        <fullName evidence="4">YfiR family protein</fullName>
    </recommendedName>
</protein>
<reference evidence="2 3" key="1">
    <citation type="submission" date="2020-05" db="EMBL/GenBank/DDBJ databases">
        <title>Genomic Encyclopedia of Type Strains, Phase IV (KMG-V): Genome sequencing to study the core and pangenomes of soil and plant-associated prokaryotes.</title>
        <authorList>
            <person name="Whitman W."/>
        </authorList>
    </citation>
    <scope>NUCLEOTIDE SEQUENCE [LARGE SCALE GENOMIC DNA]</scope>
    <source>
        <strain evidence="2 3">C29</strain>
    </source>
</reference>
<keyword evidence="3" id="KW-1185">Reference proteome</keyword>
<keyword evidence="1" id="KW-0732">Signal</keyword>
<gene>
    <name evidence="2" type="ORF">HNQ01_000748</name>
</gene>
<dbReference type="Proteomes" id="UP001516061">
    <property type="component" value="Unassembled WGS sequence"/>
</dbReference>